<comment type="caution">
    <text evidence="2">The sequence shown here is derived from an EMBL/GenBank/DDBJ whole genome shotgun (WGS) entry which is preliminary data.</text>
</comment>
<feature type="signal peptide" evidence="1">
    <location>
        <begin position="1"/>
        <end position="19"/>
    </location>
</feature>
<evidence type="ECO:0000313" key="3">
    <source>
        <dbReference type="Proteomes" id="UP000603141"/>
    </source>
</evidence>
<feature type="chain" id="PRO_5037588513" description="Secreted protein" evidence="1">
    <location>
        <begin position="20"/>
        <end position="127"/>
    </location>
</feature>
<evidence type="ECO:0008006" key="4">
    <source>
        <dbReference type="Google" id="ProtNLM"/>
    </source>
</evidence>
<sequence length="127" mass="13857">MRIALISLIIIASSFFALGSGDDDRQQVEHGKPGVGKIRVEAQGDFRFKGVYFVPEGVGLKFFYGICGGNGPEGDFGGIPPKRFKIQRSVAGEIKTFSINVEQLLHANTKDFELMDGDIIFAATIIF</sequence>
<name>A0A934SA15_9BACT</name>
<reference evidence="2" key="1">
    <citation type="submission" date="2021-01" db="EMBL/GenBank/DDBJ databases">
        <title>Modified the classification status of verrucomicrobia.</title>
        <authorList>
            <person name="Feng X."/>
        </authorList>
    </citation>
    <scope>NUCLEOTIDE SEQUENCE</scope>
    <source>
        <strain evidence="2">KCTC 22041</strain>
    </source>
</reference>
<dbReference type="RefSeq" id="WP_200272787.1">
    <property type="nucleotide sequence ID" value="NZ_JAENIJ010000032.1"/>
</dbReference>
<organism evidence="2 3">
    <name type="scientific">Luteolibacter pohnpeiensis</name>
    <dbReference type="NCBI Taxonomy" id="454153"/>
    <lineage>
        <taxon>Bacteria</taxon>
        <taxon>Pseudomonadati</taxon>
        <taxon>Verrucomicrobiota</taxon>
        <taxon>Verrucomicrobiia</taxon>
        <taxon>Verrucomicrobiales</taxon>
        <taxon>Verrucomicrobiaceae</taxon>
        <taxon>Luteolibacter</taxon>
    </lineage>
</organism>
<proteinExistence type="predicted"/>
<dbReference type="AlphaFoldDB" id="A0A934SA15"/>
<gene>
    <name evidence="2" type="ORF">JIN85_16510</name>
</gene>
<keyword evidence="3" id="KW-1185">Reference proteome</keyword>
<accession>A0A934SA15</accession>
<evidence type="ECO:0000256" key="1">
    <source>
        <dbReference type="SAM" id="SignalP"/>
    </source>
</evidence>
<protein>
    <recommendedName>
        <fullName evidence="4">Secreted protein</fullName>
    </recommendedName>
</protein>
<evidence type="ECO:0000313" key="2">
    <source>
        <dbReference type="EMBL" id="MBK1884024.1"/>
    </source>
</evidence>
<dbReference type="Proteomes" id="UP000603141">
    <property type="component" value="Unassembled WGS sequence"/>
</dbReference>
<dbReference type="EMBL" id="JAENIJ010000032">
    <property type="protein sequence ID" value="MBK1884024.1"/>
    <property type="molecule type" value="Genomic_DNA"/>
</dbReference>
<keyword evidence="1" id="KW-0732">Signal</keyword>